<keyword evidence="8 16" id="KW-0472">Membrane</keyword>
<dbReference type="GO" id="GO:0008955">
    <property type="term" value="F:peptidoglycan glycosyltransferase activity"/>
    <property type="evidence" value="ECO:0007669"/>
    <property type="project" value="UniProtKB-EC"/>
</dbReference>
<dbReference type="GO" id="GO:0009252">
    <property type="term" value="P:peptidoglycan biosynthetic process"/>
    <property type="evidence" value="ECO:0007669"/>
    <property type="project" value="UniProtKB-KW"/>
</dbReference>
<evidence type="ECO:0000256" key="6">
    <source>
        <dbReference type="ARBA" id="ARBA00022984"/>
    </source>
</evidence>
<evidence type="ECO:0000313" key="19">
    <source>
        <dbReference type="Proteomes" id="UP000284006"/>
    </source>
</evidence>
<organism evidence="18 19">
    <name type="scientific">Massilia cavernae</name>
    <dbReference type="NCBI Taxonomy" id="2320864"/>
    <lineage>
        <taxon>Bacteria</taxon>
        <taxon>Pseudomonadati</taxon>
        <taxon>Pseudomonadota</taxon>
        <taxon>Betaproteobacteria</taxon>
        <taxon>Burkholderiales</taxon>
        <taxon>Oxalobacteraceae</taxon>
        <taxon>Telluria group</taxon>
        <taxon>Massilia</taxon>
    </lineage>
</organism>
<evidence type="ECO:0000256" key="5">
    <source>
        <dbReference type="ARBA" id="ARBA00022960"/>
    </source>
</evidence>
<dbReference type="EC" id="2.4.99.28" evidence="14"/>
<evidence type="ECO:0000256" key="3">
    <source>
        <dbReference type="ARBA" id="ARBA00022679"/>
    </source>
</evidence>
<keyword evidence="19" id="KW-1185">Reference proteome</keyword>
<accession>A0A418Y142</accession>
<evidence type="ECO:0000256" key="15">
    <source>
        <dbReference type="ARBA" id="ARBA00049902"/>
    </source>
</evidence>
<keyword evidence="4 16" id="KW-0812">Transmembrane</keyword>
<gene>
    <name evidence="18" type="ORF">D3872_08745</name>
</gene>
<dbReference type="RefSeq" id="WP_119810404.1">
    <property type="nucleotide sequence ID" value="NZ_QYUP01000087.1"/>
</dbReference>
<dbReference type="GO" id="GO:0015648">
    <property type="term" value="F:lipid-linked peptidoglycan transporter activity"/>
    <property type="evidence" value="ECO:0007669"/>
    <property type="project" value="TreeGrafter"/>
</dbReference>
<sequence>MNPRAFAIPLLALLCLLQLVALARAPAAWFPSSVAVALAPGETITLGRRELAAPLADASQLCLRRDAAGQWWIRNASASQQLILRRGGRDTRTGSIALQAGQEFRIGGASFTVTAAGGGRAAFEGAGHAWRYDGATLLRDGRPQDACPGASVPARAAAAWNRLAPEALKGARPLTIGGNLFCDNRLAASPAAPGSATVRRIDGVLRLETGTGDDEPSPVIVSSGSRSLELAPREETLSGVAGMVAGRTRFALAIDGARLLIAPQRQVALYAEPRALLPQPVEWRWERRSMWGLGGAAAAQAGAALFCLLALAAGWAWLRGAWPLARRASMPIRLACAANLALAAAGLCVLLALRGATPVGAGVSLLLGWAALWACMLAPGRLALATAAGLLLVAVGLLAQLELGLASMESSMLRHFQKTSALLALGLGAGTVVRLWLRGRPALLPQSRLEPLLALLAAGALVALLLQVAFGGETGVFDLQPVEFAKLALTALTAHCLAVGLGWHATLPEHEPRLLRWLRLGAPVLLFFALMGVALVQVDDFSPLILLSLWSAAMLLAWALAAGRHAVSAGLLGAGLAAAGAIVLLRGAGPGQLAEWGFYADRFMVWLEPARHPHTGQQLLAGARAIADGAWFGQDGMLGIASLGLPGSNALAIPAVQDDFAPSFFLNRHGLAAGLALWLLQALFLAGLLQAAVRSHAAGSATRDFRQAWSGRFRCFALCGGAAFVLGHLLLSWGTNLAIFPVMGQPMSFLSAGGSHLLFFICPLLILGAVSAQSLEENHDAGLCPT</sequence>
<keyword evidence="6" id="KW-0573">Peptidoglycan synthesis</keyword>
<comment type="similarity">
    <text evidence="11">Belongs to the SEDS family. FtsW subfamily.</text>
</comment>
<feature type="signal peptide" evidence="17">
    <location>
        <begin position="1"/>
        <end position="23"/>
    </location>
</feature>
<feature type="transmembrane region" description="Helical" evidence="16">
    <location>
        <begin position="382"/>
        <end position="401"/>
    </location>
</feature>
<keyword evidence="5" id="KW-0133">Cell shape</keyword>
<reference evidence="18 19" key="1">
    <citation type="submission" date="2018-09" db="EMBL/GenBank/DDBJ databases">
        <authorList>
            <person name="Zhu H."/>
        </authorList>
    </citation>
    <scope>NUCLEOTIDE SEQUENCE [LARGE SCALE GENOMIC DNA]</scope>
    <source>
        <strain evidence="18 19">K1S02-61</strain>
    </source>
</reference>
<keyword evidence="17" id="KW-0732">Signal</keyword>
<evidence type="ECO:0000256" key="10">
    <source>
        <dbReference type="ARBA" id="ARBA00033270"/>
    </source>
</evidence>
<feature type="transmembrane region" description="Helical" evidence="16">
    <location>
        <begin position="359"/>
        <end position="375"/>
    </location>
</feature>
<feature type="transmembrane region" description="Helical" evidence="16">
    <location>
        <begin position="671"/>
        <end position="693"/>
    </location>
</feature>
<feature type="transmembrane region" description="Helical" evidence="16">
    <location>
        <begin position="517"/>
        <end position="538"/>
    </location>
</feature>
<evidence type="ECO:0000256" key="4">
    <source>
        <dbReference type="ARBA" id="ARBA00022692"/>
    </source>
</evidence>
<comment type="subcellular location">
    <subcellularLocation>
        <location evidence="1">Membrane</location>
        <topology evidence="1">Multi-pass membrane protein</topology>
    </subcellularLocation>
</comment>
<feature type="transmembrane region" description="Helical" evidence="16">
    <location>
        <begin position="290"/>
        <end position="318"/>
    </location>
</feature>
<evidence type="ECO:0000256" key="16">
    <source>
        <dbReference type="SAM" id="Phobius"/>
    </source>
</evidence>
<protein>
    <recommendedName>
        <fullName evidence="12">Probable peptidoglycan glycosyltransferase FtsW</fullName>
        <ecNumber evidence="14">2.4.99.28</ecNumber>
    </recommendedName>
    <alternativeName>
        <fullName evidence="13">Cell division protein FtsW</fullName>
    </alternativeName>
    <alternativeName>
        <fullName evidence="10">Cell wall polymerase</fullName>
    </alternativeName>
    <alternativeName>
        <fullName evidence="9">Peptidoglycan polymerase</fullName>
    </alternativeName>
</protein>
<feature type="transmembrane region" description="Helical" evidence="16">
    <location>
        <begin position="449"/>
        <end position="472"/>
    </location>
</feature>
<keyword evidence="3" id="KW-0808">Transferase</keyword>
<feature type="transmembrane region" description="Helical" evidence="16">
    <location>
        <begin position="569"/>
        <end position="589"/>
    </location>
</feature>
<evidence type="ECO:0000256" key="13">
    <source>
        <dbReference type="ARBA" id="ARBA00041418"/>
    </source>
</evidence>
<dbReference type="OrthoDB" id="8708749at2"/>
<feature type="transmembrane region" description="Helical" evidence="16">
    <location>
        <begin position="544"/>
        <end position="562"/>
    </location>
</feature>
<dbReference type="Pfam" id="PF01098">
    <property type="entry name" value="FTSW_RODA_SPOVE"/>
    <property type="match status" value="1"/>
</dbReference>
<dbReference type="GO" id="GO:0032153">
    <property type="term" value="C:cell division site"/>
    <property type="evidence" value="ECO:0007669"/>
    <property type="project" value="TreeGrafter"/>
</dbReference>
<dbReference type="PANTHER" id="PTHR30474">
    <property type="entry name" value="CELL CYCLE PROTEIN"/>
    <property type="match status" value="1"/>
</dbReference>
<evidence type="ECO:0000256" key="12">
    <source>
        <dbReference type="ARBA" id="ARBA00041185"/>
    </source>
</evidence>
<comment type="caution">
    <text evidence="18">The sequence shown here is derived from an EMBL/GenBank/DDBJ whole genome shotgun (WGS) entry which is preliminary data.</text>
</comment>
<feature type="transmembrane region" description="Helical" evidence="16">
    <location>
        <begin position="330"/>
        <end position="353"/>
    </location>
</feature>
<dbReference type="GO" id="GO:0008360">
    <property type="term" value="P:regulation of cell shape"/>
    <property type="evidence" value="ECO:0007669"/>
    <property type="project" value="UniProtKB-KW"/>
</dbReference>
<feature type="transmembrane region" description="Helical" evidence="16">
    <location>
        <begin position="421"/>
        <end position="437"/>
    </location>
</feature>
<dbReference type="EMBL" id="QYUP01000087">
    <property type="protein sequence ID" value="RJG19181.1"/>
    <property type="molecule type" value="Genomic_DNA"/>
</dbReference>
<name>A0A418Y142_9BURK</name>
<dbReference type="PANTHER" id="PTHR30474:SF2">
    <property type="entry name" value="PEPTIDOGLYCAN GLYCOSYLTRANSFERASE FTSW-RELATED"/>
    <property type="match status" value="1"/>
</dbReference>
<evidence type="ECO:0000256" key="9">
    <source>
        <dbReference type="ARBA" id="ARBA00032370"/>
    </source>
</evidence>
<proteinExistence type="inferred from homology"/>
<evidence type="ECO:0000256" key="11">
    <source>
        <dbReference type="ARBA" id="ARBA00038053"/>
    </source>
</evidence>
<evidence type="ECO:0000313" key="18">
    <source>
        <dbReference type="EMBL" id="RJG19181.1"/>
    </source>
</evidence>
<dbReference type="GO" id="GO:0051301">
    <property type="term" value="P:cell division"/>
    <property type="evidence" value="ECO:0007669"/>
    <property type="project" value="InterPro"/>
</dbReference>
<dbReference type="GO" id="GO:0005886">
    <property type="term" value="C:plasma membrane"/>
    <property type="evidence" value="ECO:0007669"/>
    <property type="project" value="TreeGrafter"/>
</dbReference>
<comment type="catalytic activity">
    <reaction evidence="15">
        <text>[GlcNAc-(1-&gt;4)-Mur2Ac(oyl-L-Ala-gamma-D-Glu-L-Lys-D-Ala-D-Ala)](n)-di-trans,octa-cis-undecaprenyl diphosphate + beta-D-GlcNAc-(1-&gt;4)-Mur2Ac(oyl-L-Ala-gamma-D-Glu-L-Lys-D-Ala-D-Ala)-di-trans,octa-cis-undecaprenyl diphosphate = [GlcNAc-(1-&gt;4)-Mur2Ac(oyl-L-Ala-gamma-D-Glu-L-Lys-D-Ala-D-Ala)](n+1)-di-trans,octa-cis-undecaprenyl diphosphate + di-trans,octa-cis-undecaprenyl diphosphate + H(+)</text>
        <dbReference type="Rhea" id="RHEA:23708"/>
        <dbReference type="Rhea" id="RHEA-COMP:9602"/>
        <dbReference type="Rhea" id="RHEA-COMP:9603"/>
        <dbReference type="ChEBI" id="CHEBI:15378"/>
        <dbReference type="ChEBI" id="CHEBI:58405"/>
        <dbReference type="ChEBI" id="CHEBI:60033"/>
        <dbReference type="ChEBI" id="CHEBI:78435"/>
        <dbReference type="EC" id="2.4.99.28"/>
    </reaction>
</comment>
<evidence type="ECO:0000256" key="7">
    <source>
        <dbReference type="ARBA" id="ARBA00022989"/>
    </source>
</evidence>
<evidence type="ECO:0000256" key="17">
    <source>
        <dbReference type="SAM" id="SignalP"/>
    </source>
</evidence>
<feature type="transmembrane region" description="Helical" evidence="16">
    <location>
        <begin position="747"/>
        <end position="770"/>
    </location>
</feature>
<feature type="transmembrane region" description="Helical" evidence="16">
    <location>
        <begin position="484"/>
        <end position="505"/>
    </location>
</feature>
<evidence type="ECO:0000256" key="8">
    <source>
        <dbReference type="ARBA" id="ARBA00023136"/>
    </source>
</evidence>
<keyword evidence="7 16" id="KW-1133">Transmembrane helix</keyword>
<dbReference type="Proteomes" id="UP000284006">
    <property type="component" value="Unassembled WGS sequence"/>
</dbReference>
<dbReference type="AlphaFoldDB" id="A0A418Y142"/>
<keyword evidence="2" id="KW-0328">Glycosyltransferase</keyword>
<feature type="transmembrane region" description="Helical" evidence="16">
    <location>
        <begin position="713"/>
        <end position="735"/>
    </location>
</feature>
<feature type="chain" id="PRO_5019277027" description="Probable peptidoglycan glycosyltransferase FtsW" evidence="17">
    <location>
        <begin position="24"/>
        <end position="786"/>
    </location>
</feature>
<evidence type="ECO:0000256" key="14">
    <source>
        <dbReference type="ARBA" id="ARBA00044770"/>
    </source>
</evidence>
<evidence type="ECO:0000256" key="1">
    <source>
        <dbReference type="ARBA" id="ARBA00004141"/>
    </source>
</evidence>
<evidence type="ECO:0000256" key="2">
    <source>
        <dbReference type="ARBA" id="ARBA00022676"/>
    </source>
</evidence>
<dbReference type="InterPro" id="IPR001182">
    <property type="entry name" value="FtsW/RodA"/>
</dbReference>